<organism evidence="2 3">
    <name type="scientific">Geothrix limicola</name>
    <dbReference type="NCBI Taxonomy" id="2927978"/>
    <lineage>
        <taxon>Bacteria</taxon>
        <taxon>Pseudomonadati</taxon>
        <taxon>Acidobacteriota</taxon>
        <taxon>Holophagae</taxon>
        <taxon>Holophagales</taxon>
        <taxon>Holophagaceae</taxon>
        <taxon>Geothrix</taxon>
    </lineage>
</organism>
<sequence length="368" mass="38970">MGIWNDPRTVLTLDAGGTNFVFGAMRGGEEILDALTLPSHGHDLEKCLATLVQGFEEIRSRLTESPCAISFAFPGPADYPAGIIGDLANLPAFRGGVALGPMLEERFGIPTFINNDGDLFTYGEAIAGFLPEVNDALAEAGSPKRFRNLFGATFGTGFGGGLVHDGQLFLGDNAAAGEIWAIRNKLDRTFTAEEGVSIRAVRRVYATRAGLSLEEAPDPREIFEIAQGQRPGCIEAARAAFRRMGEVAGDALACAATLVDGLLVIGGGLSGAAPLLLPALVGELNGLLESPAGARFPRLEVRAFNLEDPIERREFFQAEVRQIPVPGSSRTVPYDPLKRIGVGVSRLGTSRATAIGAYAFALAQLDRS</sequence>
<keyword evidence="3" id="KW-1185">Reference proteome</keyword>
<comment type="similarity">
    <text evidence="1">Belongs to the ROK (NagC/XylR) family.</text>
</comment>
<dbReference type="Gene3D" id="3.30.420.40">
    <property type="match status" value="2"/>
</dbReference>
<evidence type="ECO:0000256" key="1">
    <source>
        <dbReference type="ARBA" id="ARBA00006479"/>
    </source>
</evidence>
<gene>
    <name evidence="2" type="ORF">GETHLI_23320</name>
</gene>
<dbReference type="SUPFAM" id="SSF53067">
    <property type="entry name" value="Actin-like ATPase domain"/>
    <property type="match status" value="1"/>
</dbReference>
<reference evidence="2 3" key="1">
    <citation type="journal article" date="2023" name="Antonie Van Leeuwenhoek">
        <title>Mesoterricola silvestris gen. nov., sp. nov., Mesoterricola sediminis sp. nov., Geothrix oryzae sp. nov., Geothrix edaphica sp. nov., Geothrix rubra sp. nov., and Geothrix limicola sp. nov., six novel members of Acidobacteriota isolated from soils.</title>
        <authorList>
            <person name="Itoh H."/>
            <person name="Sugisawa Y."/>
            <person name="Mise K."/>
            <person name="Xu Z."/>
            <person name="Kuniyasu M."/>
            <person name="Ushijima N."/>
            <person name="Kawano K."/>
            <person name="Kobayashi E."/>
            <person name="Shiratori Y."/>
            <person name="Masuda Y."/>
            <person name="Senoo K."/>
        </authorList>
    </citation>
    <scope>NUCLEOTIDE SEQUENCE [LARGE SCALE GENOMIC DNA]</scope>
    <source>
        <strain evidence="2 3">Red804</strain>
    </source>
</reference>
<evidence type="ECO:0008006" key="4">
    <source>
        <dbReference type="Google" id="ProtNLM"/>
    </source>
</evidence>
<dbReference type="RefSeq" id="WP_285575446.1">
    <property type="nucleotide sequence ID" value="NZ_BSDE01000004.1"/>
</dbReference>
<protein>
    <recommendedName>
        <fullName evidence="4">ROK family protein</fullName>
    </recommendedName>
</protein>
<comment type="caution">
    <text evidence="2">The sequence shown here is derived from an EMBL/GenBank/DDBJ whole genome shotgun (WGS) entry which is preliminary data.</text>
</comment>
<name>A0ABQ5QHI0_9BACT</name>
<dbReference type="Proteomes" id="UP001165069">
    <property type="component" value="Unassembled WGS sequence"/>
</dbReference>
<dbReference type="PANTHER" id="PTHR18964">
    <property type="entry name" value="ROK (REPRESSOR, ORF, KINASE) FAMILY"/>
    <property type="match status" value="1"/>
</dbReference>
<dbReference type="EMBL" id="BSDE01000004">
    <property type="protein sequence ID" value="GLH73830.1"/>
    <property type="molecule type" value="Genomic_DNA"/>
</dbReference>
<accession>A0ABQ5QHI0</accession>
<dbReference type="Pfam" id="PF00480">
    <property type="entry name" value="ROK"/>
    <property type="match status" value="1"/>
</dbReference>
<evidence type="ECO:0000313" key="2">
    <source>
        <dbReference type="EMBL" id="GLH73830.1"/>
    </source>
</evidence>
<dbReference type="CDD" id="cd23763">
    <property type="entry name" value="ASKHA_ATPase_ROK"/>
    <property type="match status" value="1"/>
</dbReference>
<dbReference type="InterPro" id="IPR043129">
    <property type="entry name" value="ATPase_NBD"/>
</dbReference>
<dbReference type="InterPro" id="IPR000600">
    <property type="entry name" value="ROK"/>
</dbReference>
<proteinExistence type="inferred from homology"/>
<evidence type="ECO:0000313" key="3">
    <source>
        <dbReference type="Proteomes" id="UP001165069"/>
    </source>
</evidence>
<dbReference type="PANTHER" id="PTHR18964:SF149">
    <property type="entry name" value="BIFUNCTIONAL UDP-N-ACETYLGLUCOSAMINE 2-EPIMERASE_N-ACETYLMANNOSAMINE KINASE"/>
    <property type="match status" value="1"/>
</dbReference>